<name>A0ACC1R030_9HYPO</name>
<protein>
    <submittedName>
        <fullName evidence="1">Uncharacterized protein</fullName>
    </submittedName>
</protein>
<gene>
    <name evidence="1" type="ORF">NLG97_g2761</name>
</gene>
<dbReference type="EMBL" id="JANAKD010000203">
    <property type="protein sequence ID" value="KAJ3496296.1"/>
    <property type="molecule type" value="Genomic_DNA"/>
</dbReference>
<keyword evidence="2" id="KW-1185">Reference proteome</keyword>
<evidence type="ECO:0000313" key="2">
    <source>
        <dbReference type="Proteomes" id="UP001148737"/>
    </source>
</evidence>
<sequence length="420" mass="46362">MAGNDDPSLLLALQLMQQDLEEIKSKLKGKGREGDPDDLALALEMQSLNLGSQIQCISDAAFCRRNFPQAPIAQSSAAQPAAHGLRRRFAPEPAVAGPSRQTRTPPPAAGAQKEPPSSSVDGPNKLPGEGAKALGPEAPDGPAAPEDDQNMDCVSCFALLDDQSVARAPCGHVYCPGCLAHLVQDATADESLFPPRCCKKPIPLDSVKQFLTDELILEVEAKQLEFNVVDRTYCSNTECTSFIPPKDIVADRGHCQLCETWTCTICKHASHPGLCPDDPHKAEILAIAKEEGWQQCYACNHLVELNTGCNHMTCRCKSEFCYVCGKKWKTCDCEQWDEDRLVERAELLVNRGMFGGRNNADAVGRAQRHIRRNHQCNHLNWEYRAGAARCDECRDHLSKFLFECTGCHIMACHRCRHNRL</sequence>
<evidence type="ECO:0000313" key="1">
    <source>
        <dbReference type="EMBL" id="KAJ3496296.1"/>
    </source>
</evidence>
<reference evidence="1" key="1">
    <citation type="submission" date="2022-07" db="EMBL/GenBank/DDBJ databases">
        <title>Genome Sequence of Lecanicillium saksenae.</title>
        <authorList>
            <person name="Buettner E."/>
        </authorList>
    </citation>
    <scope>NUCLEOTIDE SEQUENCE</scope>
    <source>
        <strain evidence="1">VT-O1</strain>
    </source>
</reference>
<proteinExistence type="predicted"/>
<dbReference type="Proteomes" id="UP001148737">
    <property type="component" value="Unassembled WGS sequence"/>
</dbReference>
<comment type="caution">
    <text evidence="1">The sequence shown here is derived from an EMBL/GenBank/DDBJ whole genome shotgun (WGS) entry which is preliminary data.</text>
</comment>
<organism evidence="1 2">
    <name type="scientific">Lecanicillium saksenae</name>
    <dbReference type="NCBI Taxonomy" id="468837"/>
    <lineage>
        <taxon>Eukaryota</taxon>
        <taxon>Fungi</taxon>
        <taxon>Dikarya</taxon>
        <taxon>Ascomycota</taxon>
        <taxon>Pezizomycotina</taxon>
        <taxon>Sordariomycetes</taxon>
        <taxon>Hypocreomycetidae</taxon>
        <taxon>Hypocreales</taxon>
        <taxon>Cordycipitaceae</taxon>
        <taxon>Lecanicillium</taxon>
    </lineage>
</organism>
<accession>A0ACC1R030</accession>